<evidence type="ECO:0000256" key="8">
    <source>
        <dbReference type="ARBA" id="ARBA00022840"/>
    </source>
</evidence>
<evidence type="ECO:0000256" key="10">
    <source>
        <dbReference type="ARBA" id="ARBA00048679"/>
    </source>
</evidence>
<evidence type="ECO:0000256" key="3">
    <source>
        <dbReference type="ARBA" id="ARBA00022527"/>
    </source>
</evidence>
<evidence type="ECO:0000256" key="12">
    <source>
        <dbReference type="SAM" id="Coils"/>
    </source>
</evidence>
<sequence length="839" mass="97966">MSFFNFRKIFKLGPEKKKKQYDHVRRDVNPEEVWEIIGELGDGAFGKVYKAQNKQSGILAAAKVIDTKTEEELEDYMVEIDILASCDHHHIVKLLDAFYYEDKLWILIEFCAGGAVDAVMLELERPLTEPQIRVVCKQTLDALLYLHESKIIHRDLKAGNILLTLDGEVKLADFGVSAKNTKTLQRRDSFIGTPYWMAPEVVMCETSKDRPYDYKADIWSLGVTLIELAQVEPPNHEMNPMRVLLKIAKADPPTLMQPSKWSPEFSDFLKRALDKNVDNRWSAAQLLQHPFVSSVTDSKSLRELIAEAKAEVTEEIEESKEEEEEEDHEGQLVNRVETLDVVLKPEVPFAQLDVVKSEEEMKANAQPTQGEKEVDTAKNVSVIHKNDEMVKTEPVSETSTVEGDKPVTEDTTVVEPEEKPTPLCSPVKEEDKKETADEKSAMEKENKTPTKRRFEKKNSDSRIGSAADNSSIDLNLSISSFISKSKESGSMQVSKKTLKKTRKFIVDGVEVSVTTSKIITDNDAKNEEMRFLRRQELRELRLLQKEEQRAQQQLSNKLQQQREQIYRRFEQETTSKKRQYDTEVENLERQQKQTIERLEQEHTNHLRDEAKRIKGEQDKELSKSGPNSYSACSQVARLFFCLTPLPDIPTAREAAMWELEERHLQEKHQLHKQQLKDQYFLQRHQLLKRHEKEMEQMQRYNQRLIEEMKSKQTQERTRLPKIQRSDAKTRMAMFKKSLRITSTGVSPEQEREKIKQFAAQEEKRQKNERLHQHQKHENQMRDLQLQCETNVRELQQLQNEKCHLLIEHETQKLKELDEDHSYELKDWRDRLRPRKKVND</sequence>
<feature type="compositionally biased region" description="Basic and acidic residues" evidence="13">
    <location>
        <begin position="599"/>
        <end position="622"/>
    </location>
</feature>
<dbReference type="PANTHER" id="PTHR46538:SF1">
    <property type="entry name" value="NON-SPECIFIC SERINE_THREONINE PROTEIN KINASE"/>
    <property type="match status" value="1"/>
</dbReference>
<dbReference type="InterPro" id="IPR017441">
    <property type="entry name" value="Protein_kinase_ATP_BS"/>
</dbReference>
<evidence type="ECO:0000256" key="7">
    <source>
        <dbReference type="ARBA" id="ARBA00022777"/>
    </source>
</evidence>
<feature type="domain" description="Protein kinase" evidence="14">
    <location>
        <begin position="34"/>
        <end position="292"/>
    </location>
</feature>
<evidence type="ECO:0000259" key="14">
    <source>
        <dbReference type="PROSITE" id="PS50011"/>
    </source>
</evidence>
<keyword evidence="16" id="KW-1185">Reference proteome</keyword>
<comment type="catalytic activity">
    <reaction evidence="10">
        <text>L-seryl-[protein] + ATP = O-phospho-L-seryl-[protein] + ADP + H(+)</text>
        <dbReference type="Rhea" id="RHEA:17989"/>
        <dbReference type="Rhea" id="RHEA-COMP:9863"/>
        <dbReference type="Rhea" id="RHEA-COMP:11604"/>
        <dbReference type="ChEBI" id="CHEBI:15378"/>
        <dbReference type="ChEBI" id="CHEBI:29999"/>
        <dbReference type="ChEBI" id="CHEBI:30616"/>
        <dbReference type="ChEBI" id="CHEBI:83421"/>
        <dbReference type="ChEBI" id="CHEBI:456216"/>
        <dbReference type="EC" id="2.7.11.1"/>
    </reaction>
</comment>
<protein>
    <recommendedName>
        <fullName evidence="2">non-specific serine/threonine protein kinase</fullName>
        <ecNumber evidence="2">2.7.11.1</ecNumber>
    </recommendedName>
</protein>
<evidence type="ECO:0000256" key="1">
    <source>
        <dbReference type="ARBA" id="ARBA00008874"/>
    </source>
</evidence>
<dbReference type="InterPro" id="IPR022165">
    <property type="entry name" value="PKK"/>
</dbReference>
<evidence type="ECO:0000256" key="5">
    <source>
        <dbReference type="ARBA" id="ARBA00022679"/>
    </source>
</evidence>
<dbReference type="GeneTree" id="ENSGT00940000156184"/>
<dbReference type="SUPFAM" id="SSF56112">
    <property type="entry name" value="Protein kinase-like (PK-like)"/>
    <property type="match status" value="1"/>
</dbReference>
<dbReference type="Pfam" id="PF00069">
    <property type="entry name" value="Pkinase"/>
    <property type="match status" value="1"/>
</dbReference>
<reference evidence="15" key="2">
    <citation type="submission" date="2025-08" db="UniProtKB">
        <authorList>
            <consortium name="Ensembl"/>
        </authorList>
    </citation>
    <scope>IDENTIFICATION</scope>
</reference>
<evidence type="ECO:0000256" key="13">
    <source>
        <dbReference type="SAM" id="MobiDB-lite"/>
    </source>
</evidence>
<reference evidence="15 16" key="1">
    <citation type="submission" date="2020-10" db="EMBL/GenBank/DDBJ databases">
        <title>Pygocentrus nattereri (red-bellied piranha) genome, fPygNat1, primary haplotype.</title>
        <authorList>
            <person name="Myers G."/>
            <person name="Meyer A."/>
            <person name="Karagic N."/>
            <person name="Pippel M."/>
            <person name="Winkler S."/>
            <person name="Tracey A."/>
            <person name="Wood J."/>
            <person name="Formenti G."/>
            <person name="Howe K."/>
            <person name="Fedrigo O."/>
            <person name="Jarvis E.D."/>
        </authorList>
    </citation>
    <scope>NUCLEOTIDE SEQUENCE [LARGE SCALE GENOMIC DNA]</scope>
</reference>
<dbReference type="GO" id="GO:0005524">
    <property type="term" value="F:ATP binding"/>
    <property type="evidence" value="ECO:0007669"/>
    <property type="project" value="UniProtKB-UniRule"/>
</dbReference>
<evidence type="ECO:0000256" key="9">
    <source>
        <dbReference type="ARBA" id="ARBA00047899"/>
    </source>
</evidence>
<accession>A0AAR2JYJ8</accession>
<feature type="coiled-coil region" evidence="12">
    <location>
        <begin position="683"/>
        <end position="714"/>
    </location>
</feature>
<dbReference type="AlphaFoldDB" id="A0AAR2JYJ8"/>
<dbReference type="Proteomes" id="UP001501920">
    <property type="component" value="Chromosome 12"/>
</dbReference>
<dbReference type="GO" id="GO:0004674">
    <property type="term" value="F:protein serine/threonine kinase activity"/>
    <property type="evidence" value="ECO:0007669"/>
    <property type="project" value="UniProtKB-KW"/>
</dbReference>
<evidence type="ECO:0000256" key="4">
    <source>
        <dbReference type="ARBA" id="ARBA00022553"/>
    </source>
</evidence>
<dbReference type="FunFam" id="3.30.200.20:FF:000120">
    <property type="entry name" value="STE20-like serine/threonine-protein kinase"/>
    <property type="match status" value="1"/>
</dbReference>
<dbReference type="FunFam" id="1.10.510.10:FF:000081">
    <property type="entry name" value="STE20-like serine/threonine-protein kinase"/>
    <property type="match status" value="1"/>
</dbReference>
<keyword evidence="12" id="KW-0175">Coiled coil</keyword>
<dbReference type="EC" id="2.7.11.1" evidence="2"/>
<keyword evidence="3" id="KW-0723">Serine/threonine-protein kinase</keyword>
<evidence type="ECO:0000256" key="6">
    <source>
        <dbReference type="ARBA" id="ARBA00022741"/>
    </source>
</evidence>
<keyword evidence="6 11" id="KW-0547">Nucleotide-binding</keyword>
<dbReference type="PROSITE" id="PS00108">
    <property type="entry name" value="PROTEIN_KINASE_ST"/>
    <property type="match status" value="1"/>
</dbReference>
<dbReference type="PROSITE" id="PS50011">
    <property type="entry name" value="PROTEIN_KINASE_DOM"/>
    <property type="match status" value="1"/>
</dbReference>
<dbReference type="Pfam" id="PF12474">
    <property type="entry name" value="PKK"/>
    <property type="match status" value="2"/>
</dbReference>
<dbReference type="Ensembl" id="ENSPNAT00000061927.1">
    <property type="protein sequence ID" value="ENSPNAP00000057065.1"/>
    <property type="gene ID" value="ENSPNAG00000017378.2"/>
</dbReference>
<dbReference type="PANTHER" id="PTHR46538">
    <property type="entry name" value="PROTEIN KINASE DOMAIN-CONTAINING PROTEIN"/>
    <property type="match status" value="1"/>
</dbReference>
<feature type="region of interest" description="Disordered" evidence="13">
    <location>
        <begin position="760"/>
        <end position="779"/>
    </location>
</feature>
<reference evidence="15" key="3">
    <citation type="submission" date="2025-09" db="UniProtKB">
        <authorList>
            <consortium name="Ensembl"/>
        </authorList>
    </citation>
    <scope>IDENTIFICATION</scope>
</reference>
<feature type="region of interest" description="Disordered" evidence="13">
    <location>
        <begin position="391"/>
        <end position="470"/>
    </location>
</feature>
<organism evidence="15 16">
    <name type="scientific">Pygocentrus nattereri</name>
    <name type="common">Red-bellied piranha</name>
    <dbReference type="NCBI Taxonomy" id="42514"/>
    <lineage>
        <taxon>Eukaryota</taxon>
        <taxon>Metazoa</taxon>
        <taxon>Chordata</taxon>
        <taxon>Craniata</taxon>
        <taxon>Vertebrata</taxon>
        <taxon>Euteleostomi</taxon>
        <taxon>Actinopterygii</taxon>
        <taxon>Neopterygii</taxon>
        <taxon>Teleostei</taxon>
        <taxon>Ostariophysi</taxon>
        <taxon>Characiformes</taxon>
        <taxon>Characoidei</taxon>
        <taxon>Pygocentrus</taxon>
    </lineage>
</organism>
<dbReference type="InterPro" id="IPR051585">
    <property type="entry name" value="STE20_Ser/Thr_Kinases"/>
</dbReference>
<feature type="compositionally biased region" description="Basic and acidic residues" evidence="13">
    <location>
        <begin position="427"/>
        <end position="448"/>
    </location>
</feature>
<dbReference type="InterPro" id="IPR000719">
    <property type="entry name" value="Prot_kinase_dom"/>
</dbReference>
<dbReference type="SMART" id="SM00220">
    <property type="entry name" value="S_TKc"/>
    <property type="match status" value="1"/>
</dbReference>
<name>A0AAR2JYJ8_PYGNA</name>
<evidence type="ECO:0000256" key="11">
    <source>
        <dbReference type="PROSITE-ProRule" id="PRU10141"/>
    </source>
</evidence>
<feature type="binding site" evidence="11">
    <location>
        <position position="63"/>
    </location>
    <ligand>
        <name>ATP</name>
        <dbReference type="ChEBI" id="CHEBI:30616"/>
    </ligand>
</feature>
<keyword evidence="8 11" id="KW-0067">ATP-binding</keyword>
<dbReference type="Gene3D" id="1.10.510.10">
    <property type="entry name" value="Transferase(Phosphotransferase) domain 1"/>
    <property type="match status" value="1"/>
</dbReference>
<evidence type="ECO:0000256" key="2">
    <source>
        <dbReference type="ARBA" id="ARBA00012513"/>
    </source>
</evidence>
<dbReference type="Gene3D" id="3.30.200.20">
    <property type="entry name" value="Phosphorylase Kinase, domain 1"/>
    <property type="match status" value="1"/>
</dbReference>
<evidence type="ECO:0000313" key="15">
    <source>
        <dbReference type="Ensembl" id="ENSPNAP00000057065.1"/>
    </source>
</evidence>
<evidence type="ECO:0000313" key="16">
    <source>
        <dbReference type="Proteomes" id="UP001501920"/>
    </source>
</evidence>
<comment type="catalytic activity">
    <reaction evidence="9">
        <text>L-threonyl-[protein] + ATP = O-phospho-L-threonyl-[protein] + ADP + H(+)</text>
        <dbReference type="Rhea" id="RHEA:46608"/>
        <dbReference type="Rhea" id="RHEA-COMP:11060"/>
        <dbReference type="Rhea" id="RHEA-COMP:11605"/>
        <dbReference type="ChEBI" id="CHEBI:15378"/>
        <dbReference type="ChEBI" id="CHEBI:30013"/>
        <dbReference type="ChEBI" id="CHEBI:30616"/>
        <dbReference type="ChEBI" id="CHEBI:61977"/>
        <dbReference type="ChEBI" id="CHEBI:456216"/>
        <dbReference type="EC" id="2.7.11.1"/>
    </reaction>
</comment>
<dbReference type="InterPro" id="IPR011009">
    <property type="entry name" value="Kinase-like_dom_sf"/>
</dbReference>
<keyword evidence="4" id="KW-0597">Phosphoprotein</keyword>
<comment type="similarity">
    <text evidence="1">Belongs to the protein kinase superfamily. STE Ser/Thr protein kinase family. STE20 subfamily.</text>
</comment>
<dbReference type="InterPro" id="IPR008271">
    <property type="entry name" value="Ser/Thr_kinase_AS"/>
</dbReference>
<keyword evidence="5" id="KW-0808">Transferase</keyword>
<feature type="coiled-coil region" evidence="12">
    <location>
        <begin position="298"/>
        <end position="329"/>
    </location>
</feature>
<dbReference type="PROSITE" id="PS00107">
    <property type="entry name" value="PROTEIN_KINASE_ATP"/>
    <property type="match status" value="1"/>
</dbReference>
<keyword evidence="7" id="KW-0418">Kinase</keyword>
<proteinExistence type="inferred from homology"/>
<feature type="region of interest" description="Disordered" evidence="13">
    <location>
        <begin position="599"/>
        <end position="627"/>
    </location>
</feature>